<organism evidence="9 10">
    <name type="scientific">Phaedon cochleariae</name>
    <name type="common">Mustard beetle</name>
    <dbReference type="NCBI Taxonomy" id="80249"/>
    <lineage>
        <taxon>Eukaryota</taxon>
        <taxon>Metazoa</taxon>
        <taxon>Ecdysozoa</taxon>
        <taxon>Arthropoda</taxon>
        <taxon>Hexapoda</taxon>
        <taxon>Insecta</taxon>
        <taxon>Pterygota</taxon>
        <taxon>Neoptera</taxon>
        <taxon>Endopterygota</taxon>
        <taxon>Coleoptera</taxon>
        <taxon>Polyphaga</taxon>
        <taxon>Cucujiformia</taxon>
        <taxon>Chrysomeloidea</taxon>
        <taxon>Chrysomelidae</taxon>
        <taxon>Chrysomelinae</taxon>
        <taxon>Chrysomelini</taxon>
        <taxon>Phaedon</taxon>
    </lineage>
</organism>
<proteinExistence type="inferred from homology"/>
<evidence type="ECO:0000256" key="2">
    <source>
        <dbReference type="ARBA" id="ARBA00005375"/>
    </source>
</evidence>
<evidence type="ECO:0000313" key="10">
    <source>
        <dbReference type="Proteomes" id="UP001153737"/>
    </source>
</evidence>
<keyword evidence="7" id="KW-0325">Glycoprotein</keyword>
<dbReference type="AlphaFoldDB" id="A0A9P0DW11"/>
<dbReference type="GO" id="GO:0003993">
    <property type="term" value="F:acid phosphatase activity"/>
    <property type="evidence" value="ECO:0007669"/>
    <property type="project" value="UniProtKB-EC"/>
</dbReference>
<dbReference type="EMBL" id="OU896711">
    <property type="protein sequence ID" value="CAH1169920.1"/>
    <property type="molecule type" value="Genomic_DNA"/>
</dbReference>
<dbReference type="OrthoDB" id="10257284at2759"/>
<dbReference type="Gene3D" id="3.40.50.1240">
    <property type="entry name" value="Phosphoglycerate mutase-like"/>
    <property type="match status" value="1"/>
</dbReference>
<sequence length="397" mass="45607">MKSVVVLLILSSCIGINEAVEDSLVFVYTIFRHGDRTPETNNLYPTSQYYNESFFMPYGFGQLTNKGKLTAFKVGQELRERYKGFLDETYNIKLIDARSSDFNRTKASLQVMLAGLFPPTEELVWLEGMNWQPIATTYVERTSDKELFCFGCPAWDPNYDDFQYSAQGRALLKGNENIFEYITNKTGKTYRQVLDVYFLYFGFAILESLNETLPEWSKSVYPEKMANMLGIHYDYMTSTPILRQMAAGYLLKEILEDIDDKISDKFPVKKMSIICGHENNIAALLRVLDINEGYNSLPPYGGYILFELHRKDSQYGIKIFYQNYKTAEPKLMKLPECQEFCPLEKFKQIVEKDIPVSDEVCRPKSAASGNLPLQSIIIFVVSSIVIFNSSTFIEFGK</sequence>
<keyword evidence="10" id="KW-1185">Reference proteome</keyword>
<evidence type="ECO:0000256" key="5">
    <source>
        <dbReference type="ARBA" id="ARBA00022801"/>
    </source>
</evidence>
<evidence type="ECO:0000256" key="4">
    <source>
        <dbReference type="ARBA" id="ARBA00022729"/>
    </source>
</evidence>
<dbReference type="InterPro" id="IPR050645">
    <property type="entry name" value="Histidine_acid_phosphatase"/>
</dbReference>
<accession>A0A9P0DW11</accession>
<evidence type="ECO:0000256" key="1">
    <source>
        <dbReference type="ARBA" id="ARBA00000032"/>
    </source>
</evidence>
<dbReference type="PANTHER" id="PTHR11567">
    <property type="entry name" value="ACID PHOSPHATASE-RELATED"/>
    <property type="match status" value="1"/>
</dbReference>
<gene>
    <name evidence="9" type="ORF">PHAECO_LOCUS8951</name>
</gene>
<evidence type="ECO:0000256" key="8">
    <source>
        <dbReference type="SAM" id="SignalP"/>
    </source>
</evidence>
<dbReference type="CDD" id="cd07061">
    <property type="entry name" value="HP_HAP_like"/>
    <property type="match status" value="1"/>
</dbReference>
<protein>
    <recommendedName>
        <fullName evidence="3">acid phosphatase</fullName>
        <ecNumber evidence="3">3.1.3.2</ecNumber>
    </recommendedName>
</protein>
<comment type="similarity">
    <text evidence="2">Belongs to the histidine acid phosphatase family.</text>
</comment>
<evidence type="ECO:0000256" key="7">
    <source>
        <dbReference type="ARBA" id="ARBA00023180"/>
    </source>
</evidence>
<evidence type="ECO:0000313" key="9">
    <source>
        <dbReference type="EMBL" id="CAH1169920.1"/>
    </source>
</evidence>
<comment type="catalytic activity">
    <reaction evidence="1">
        <text>a phosphate monoester + H2O = an alcohol + phosphate</text>
        <dbReference type="Rhea" id="RHEA:15017"/>
        <dbReference type="ChEBI" id="CHEBI:15377"/>
        <dbReference type="ChEBI" id="CHEBI:30879"/>
        <dbReference type="ChEBI" id="CHEBI:43474"/>
        <dbReference type="ChEBI" id="CHEBI:67140"/>
        <dbReference type="EC" id="3.1.3.2"/>
    </reaction>
</comment>
<dbReference type="Pfam" id="PF00328">
    <property type="entry name" value="His_Phos_2"/>
    <property type="match status" value="1"/>
</dbReference>
<dbReference type="InterPro" id="IPR033379">
    <property type="entry name" value="Acid_Pase_AS"/>
</dbReference>
<dbReference type="PANTHER" id="PTHR11567:SF211">
    <property type="entry name" value="PROSTATIC ACID PHOSPHATASE"/>
    <property type="match status" value="1"/>
</dbReference>
<reference evidence="9" key="2">
    <citation type="submission" date="2022-10" db="EMBL/GenBank/DDBJ databases">
        <authorList>
            <consortium name="ENA_rothamsted_submissions"/>
            <consortium name="culmorum"/>
            <person name="King R."/>
        </authorList>
    </citation>
    <scope>NUCLEOTIDE SEQUENCE</scope>
</reference>
<dbReference type="PROSITE" id="PS00616">
    <property type="entry name" value="HIS_ACID_PHOSPHAT_1"/>
    <property type="match status" value="1"/>
</dbReference>
<feature type="chain" id="PRO_5040407423" description="acid phosphatase" evidence="8">
    <location>
        <begin position="20"/>
        <end position="397"/>
    </location>
</feature>
<keyword evidence="4 8" id="KW-0732">Signal</keyword>
<dbReference type="Proteomes" id="UP001153737">
    <property type="component" value="Chromosome 5"/>
</dbReference>
<evidence type="ECO:0000256" key="3">
    <source>
        <dbReference type="ARBA" id="ARBA00012646"/>
    </source>
</evidence>
<feature type="signal peptide" evidence="8">
    <location>
        <begin position="1"/>
        <end position="19"/>
    </location>
</feature>
<evidence type="ECO:0000256" key="6">
    <source>
        <dbReference type="ARBA" id="ARBA00023157"/>
    </source>
</evidence>
<dbReference type="SUPFAM" id="SSF53254">
    <property type="entry name" value="Phosphoglycerate mutase-like"/>
    <property type="match status" value="1"/>
</dbReference>
<keyword evidence="5" id="KW-0378">Hydrolase</keyword>
<dbReference type="EC" id="3.1.3.2" evidence="3"/>
<keyword evidence="6" id="KW-1015">Disulfide bond</keyword>
<dbReference type="InterPro" id="IPR000560">
    <property type="entry name" value="His_Pase_clade-2"/>
</dbReference>
<dbReference type="InterPro" id="IPR029033">
    <property type="entry name" value="His_PPase_superfam"/>
</dbReference>
<name>A0A9P0DW11_PHACE</name>
<reference evidence="9" key="1">
    <citation type="submission" date="2022-01" db="EMBL/GenBank/DDBJ databases">
        <authorList>
            <person name="King R."/>
        </authorList>
    </citation>
    <scope>NUCLEOTIDE SEQUENCE</scope>
</reference>